<comment type="caution">
    <text evidence="1">The sequence shown here is derived from an EMBL/GenBank/DDBJ whole genome shotgun (WGS) entry which is preliminary data.</text>
</comment>
<organism evidence="1 2">
    <name type="scientific">Araneus ventricosus</name>
    <name type="common">Orbweaver spider</name>
    <name type="synonym">Epeira ventricosa</name>
    <dbReference type="NCBI Taxonomy" id="182803"/>
    <lineage>
        <taxon>Eukaryota</taxon>
        <taxon>Metazoa</taxon>
        <taxon>Ecdysozoa</taxon>
        <taxon>Arthropoda</taxon>
        <taxon>Chelicerata</taxon>
        <taxon>Arachnida</taxon>
        <taxon>Araneae</taxon>
        <taxon>Araneomorphae</taxon>
        <taxon>Entelegynae</taxon>
        <taxon>Araneoidea</taxon>
        <taxon>Araneidae</taxon>
        <taxon>Araneus</taxon>
    </lineage>
</organism>
<proteinExistence type="predicted"/>
<name>A0A4Y2DZY9_ARAVE</name>
<evidence type="ECO:0000313" key="1">
    <source>
        <dbReference type="EMBL" id="GBM21967.1"/>
    </source>
</evidence>
<dbReference type="Proteomes" id="UP000499080">
    <property type="component" value="Unassembled WGS sequence"/>
</dbReference>
<keyword evidence="2" id="KW-1185">Reference proteome</keyword>
<gene>
    <name evidence="1" type="ORF">AVEN_187963_1</name>
</gene>
<evidence type="ECO:0000313" key="2">
    <source>
        <dbReference type="Proteomes" id="UP000499080"/>
    </source>
</evidence>
<reference evidence="1 2" key="1">
    <citation type="journal article" date="2019" name="Sci. Rep.">
        <title>Orb-weaving spider Araneus ventricosus genome elucidates the spidroin gene catalogue.</title>
        <authorList>
            <person name="Kono N."/>
            <person name="Nakamura H."/>
            <person name="Ohtoshi R."/>
            <person name="Moran D.A.P."/>
            <person name="Shinohara A."/>
            <person name="Yoshida Y."/>
            <person name="Fujiwara M."/>
            <person name="Mori M."/>
            <person name="Tomita M."/>
            <person name="Arakawa K."/>
        </authorList>
    </citation>
    <scope>NUCLEOTIDE SEQUENCE [LARGE SCALE GENOMIC DNA]</scope>
</reference>
<sequence>MEIAAGKRCYDKSEVTPFPVVNLQPSNPTSINPCLRFAVEECRKQQQRCIVTFYLPLFIRAIDIVPQEDVIDEQSNVIVILGEFHLLVSYMGAVGKIIDGNASK</sequence>
<protein>
    <submittedName>
        <fullName evidence="1">Uncharacterized protein</fullName>
    </submittedName>
</protein>
<dbReference type="OrthoDB" id="10069752at2759"/>
<dbReference type="AlphaFoldDB" id="A0A4Y2DZY9"/>
<dbReference type="EMBL" id="BGPR01000470">
    <property type="protein sequence ID" value="GBM21967.1"/>
    <property type="molecule type" value="Genomic_DNA"/>
</dbReference>
<accession>A0A4Y2DZY9</accession>